<dbReference type="PIRSF" id="PIRSF006232">
    <property type="entry name" value="Pirin"/>
    <property type="match status" value="1"/>
</dbReference>
<dbReference type="EMBL" id="JADCLJ010000024">
    <property type="protein sequence ID" value="MBE4909768.1"/>
    <property type="molecule type" value="Genomic_DNA"/>
</dbReference>
<dbReference type="Pfam" id="PF02678">
    <property type="entry name" value="Pirin"/>
    <property type="match status" value="1"/>
</dbReference>
<organism evidence="5 6">
    <name type="scientific">Litchfieldia luteola</name>
    <dbReference type="NCBI Taxonomy" id="682179"/>
    <lineage>
        <taxon>Bacteria</taxon>
        <taxon>Bacillati</taxon>
        <taxon>Bacillota</taxon>
        <taxon>Bacilli</taxon>
        <taxon>Bacillales</taxon>
        <taxon>Bacillaceae</taxon>
        <taxon>Litchfieldia</taxon>
    </lineage>
</organism>
<dbReference type="CDD" id="cd02247">
    <property type="entry name" value="cupin_pirin_C"/>
    <property type="match status" value="1"/>
</dbReference>
<accession>A0ABR9QMN3</accession>
<evidence type="ECO:0000313" key="5">
    <source>
        <dbReference type="EMBL" id="MBE4909768.1"/>
    </source>
</evidence>
<dbReference type="PANTHER" id="PTHR13903:SF8">
    <property type="entry name" value="PIRIN"/>
    <property type="match status" value="1"/>
</dbReference>
<dbReference type="InterPro" id="IPR012093">
    <property type="entry name" value="Pirin"/>
</dbReference>
<dbReference type="InterPro" id="IPR014710">
    <property type="entry name" value="RmlC-like_jellyroll"/>
</dbReference>
<evidence type="ECO:0000256" key="1">
    <source>
        <dbReference type="ARBA" id="ARBA00008416"/>
    </source>
</evidence>
<dbReference type="CDD" id="cd02909">
    <property type="entry name" value="cupin_pirin_N"/>
    <property type="match status" value="1"/>
</dbReference>
<evidence type="ECO:0000256" key="2">
    <source>
        <dbReference type="RuleBase" id="RU003457"/>
    </source>
</evidence>
<dbReference type="Gene3D" id="2.60.120.10">
    <property type="entry name" value="Jelly Rolls"/>
    <property type="match status" value="2"/>
</dbReference>
<sequence>MVERNIKSVKTVHHKQQSPTHKVGLIIEPGNWVEYDPFLILAEDWFQKGTFDLHPHRGIETVTYVIEGRLEHFDNKAGKGELLPGDVQWMTAGSGVIHSEDPAEGETVHSLQLWVNLPANKKMTEPRYQNMKASDMPVFEKEGALLRIFSGSSNGVTSPTLNHTPVTFVEMNLEAGVDVRQELPGNYNGFLYVLEGQGTFGSDHTEGRAGQVLFLENVESDEGSFITVRADQQLKVLLYAGQPIKEQVVARGPFVMNTEEEVRQAYKDYMDGKFV</sequence>
<dbReference type="InterPro" id="IPR011051">
    <property type="entry name" value="RmlC_Cupin_sf"/>
</dbReference>
<evidence type="ECO:0000313" key="6">
    <source>
        <dbReference type="Proteomes" id="UP001516662"/>
    </source>
</evidence>
<dbReference type="Pfam" id="PF05726">
    <property type="entry name" value="Pirin_C"/>
    <property type="match status" value="1"/>
</dbReference>
<feature type="domain" description="Pirin C-terminal" evidence="4">
    <location>
        <begin position="169"/>
        <end position="274"/>
    </location>
</feature>
<comment type="similarity">
    <text evidence="1 2">Belongs to the pirin family.</text>
</comment>
<dbReference type="InterPro" id="IPR003829">
    <property type="entry name" value="Pirin_N_dom"/>
</dbReference>
<evidence type="ECO:0000259" key="3">
    <source>
        <dbReference type="Pfam" id="PF02678"/>
    </source>
</evidence>
<gene>
    <name evidence="5" type="ORF">IMZ08_17175</name>
</gene>
<name>A0ABR9QMN3_9BACI</name>
<dbReference type="SUPFAM" id="SSF51182">
    <property type="entry name" value="RmlC-like cupins"/>
    <property type="match status" value="1"/>
</dbReference>
<dbReference type="RefSeq" id="WP_193539714.1">
    <property type="nucleotide sequence ID" value="NZ_JADCLJ010000024.1"/>
</dbReference>
<evidence type="ECO:0000259" key="4">
    <source>
        <dbReference type="Pfam" id="PF05726"/>
    </source>
</evidence>
<dbReference type="Proteomes" id="UP001516662">
    <property type="component" value="Unassembled WGS sequence"/>
</dbReference>
<protein>
    <submittedName>
        <fullName evidence="5">Pirin family protein</fullName>
    </submittedName>
</protein>
<feature type="domain" description="Pirin N-terminal" evidence="3">
    <location>
        <begin position="45"/>
        <end position="115"/>
    </location>
</feature>
<dbReference type="PANTHER" id="PTHR13903">
    <property type="entry name" value="PIRIN-RELATED"/>
    <property type="match status" value="1"/>
</dbReference>
<reference evidence="5 6" key="1">
    <citation type="submission" date="2020-10" db="EMBL/GenBank/DDBJ databases">
        <title>Bacillus sp. HD4P25, an endophyte from a halophyte.</title>
        <authorList>
            <person name="Sun J.-Q."/>
        </authorList>
    </citation>
    <scope>NUCLEOTIDE SEQUENCE [LARGE SCALE GENOMIC DNA]</scope>
    <source>
        <strain evidence="5 6">YIM 93174</strain>
    </source>
</reference>
<comment type="caution">
    <text evidence="5">The sequence shown here is derived from an EMBL/GenBank/DDBJ whole genome shotgun (WGS) entry which is preliminary data.</text>
</comment>
<dbReference type="InterPro" id="IPR008778">
    <property type="entry name" value="Pirin_C_dom"/>
</dbReference>
<keyword evidence="6" id="KW-1185">Reference proteome</keyword>
<proteinExistence type="inferred from homology"/>